<name>A0A930B7A7_9FIRM</name>
<dbReference type="PANTHER" id="PTHR30294:SF29">
    <property type="entry name" value="MULTIDRUG ABC TRANSPORTER PERMEASE YBHS-RELATED"/>
    <property type="match status" value="1"/>
</dbReference>
<evidence type="ECO:0000256" key="2">
    <source>
        <dbReference type="ARBA" id="ARBA00022475"/>
    </source>
</evidence>
<dbReference type="PANTHER" id="PTHR30294">
    <property type="entry name" value="MEMBRANE COMPONENT OF ABC TRANSPORTER YHHJ-RELATED"/>
    <property type="match status" value="1"/>
</dbReference>
<evidence type="ECO:0000313" key="9">
    <source>
        <dbReference type="Proteomes" id="UP000757890"/>
    </source>
</evidence>
<comment type="caution">
    <text evidence="8">The sequence shown here is derived from an EMBL/GenBank/DDBJ whole genome shotgun (WGS) entry which is preliminary data.</text>
</comment>
<evidence type="ECO:0000259" key="7">
    <source>
        <dbReference type="Pfam" id="PF12698"/>
    </source>
</evidence>
<evidence type="ECO:0000256" key="5">
    <source>
        <dbReference type="ARBA" id="ARBA00023136"/>
    </source>
</evidence>
<reference evidence="8" key="1">
    <citation type="submission" date="2020-04" db="EMBL/GenBank/DDBJ databases">
        <title>Deep metagenomics examines the oral microbiome during advanced dental caries in children, revealing novel taxa and co-occurrences with host molecules.</title>
        <authorList>
            <person name="Baker J.L."/>
            <person name="Morton J.T."/>
            <person name="Dinis M."/>
            <person name="Alvarez R."/>
            <person name="Tran N.C."/>
            <person name="Knight R."/>
            <person name="Edlund A."/>
        </authorList>
    </citation>
    <scope>NUCLEOTIDE SEQUENCE</scope>
    <source>
        <strain evidence="8">JCVI_32_bin.14</strain>
    </source>
</reference>
<dbReference type="InterPro" id="IPR013525">
    <property type="entry name" value="ABC2_TM"/>
</dbReference>
<evidence type="ECO:0000256" key="3">
    <source>
        <dbReference type="ARBA" id="ARBA00022692"/>
    </source>
</evidence>
<keyword evidence="4 6" id="KW-1133">Transmembrane helix</keyword>
<dbReference type="GO" id="GO:0140359">
    <property type="term" value="F:ABC-type transporter activity"/>
    <property type="evidence" value="ECO:0007669"/>
    <property type="project" value="InterPro"/>
</dbReference>
<comment type="subcellular location">
    <subcellularLocation>
        <location evidence="1">Cell membrane</location>
        <topology evidence="1">Multi-pass membrane protein</topology>
    </subcellularLocation>
</comment>
<accession>A0A930B7A7</accession>
<gene>
    <name evidence="8" type="ORF">HXL70_09630</name>
</gene>
<feature type="transmembrane region" description="Helical" evidence="6">
    <location>
        <begin position="177"/>
        <end position="198"/>
    </location>
</feature>
<dbReference type="Proteomes" id="UP000757890">
    <property type="component" value="Unassembled WGS sequence"/>
</dbReference>
<evidence type="ECO:0000256" key="4">
    <source>
        <dbReference type="ARBA" id="ARBA00022989"/>
    </source>
</evidence>
<dbReference type="InterPro" id="IPR051449">
    <property type="entry name" value="ABC-2_transporter_component"/>
</dbReference>
<protein>
    <submittedName>
        <fullName evidence="8">ABC transporter permease</fullName>
    </submittedName>
</protein>
<dbReference type="EMBL" id="JABZMK010000152">
    <property type="protein sequence ID" value="MBF1130279.1"/>
    <property type="molecule type" value="Genomic_DNA"/>
</dbReference>
<dbReference type="GO" id="GO:0005886">
    <property type="term" value="C:plasma membrane"/>
    <property type="evidence" value="ECO:0007669"/>
    <property type="project" value="UniProtKB-SubCell"/>
</dbReference>
<keyword evidence="3 6" id="KW-0812">Transmembrane</keyword>
<evidence type="ECO:0000256" key="1">
    <source>
        <dbReference type="ARBA" id="ARBA00004651"/>
    </source>
</evidence>
<dbReference type="Gene3D" id="3.40.1710.10">
    <property type="entry name" value="abc type-2 transporter like domain"/>
    <property type="match status" value="1"/>
</dbReference>
<keyword evidence="5 6" id="KW-0472">Membrane</keyword>
<feature type="domain" description="ABC-2 type transporter transmembrane" evidence="7">
    <location>
        <begin position="31"/>
        <end position="199"/>
    </location>
</feature>
<organism evidence="8 9">
    <name type="scientific">Dialister invisus</name>
    <dbReference type="NCBI Taxonomy" id="218538"/>
    <lineage>
        <taxon>Bacteria</taxon>
        <taxon>Bacillati</taxon>
        <taxon>Bacillota</taxon>
        <taxon>Negativicutes</taxon>
        <taxon>Veillonellales</taxon>
        <taxon>Veillonellaceae</taxon>
        <taxon>Dialister</taxon>
    </lineage>
</organism>
<dbReference type="Pfam" id="PF12698">
    <property type="entry name" value="ABC2_membrane_3"/>
    <property type="match status" value="1"/>
</dbReference>
<keyword evidence="2" id="KW-1003">Cell membrane</keyword>
<evidence type="ECO:0000256" key="6">
    <source>
        <dbReference type="SAM" id="Phobius"/>
    </source>
</evidence>
<proteinExistence type="predicted"/>
<feature type="transmembrane region" description="Helical" evidence="6">
    <location>
        <begin position="31"/>
        <end position="52"/>
    </location>
</feature>
<evidence type="ECO:0000313" key="8">
    <source>
        <dbReference type="EMBL" id="MBF1130279.1"/>
    </source>
</evidence>
<feature type="non-terminal residue" evidence="8">
    <location>
        <position position="201"/>
    </location>
</feature>
<sequence length="201" mass="22086">MMEHIMLYIRRILFMVRKEMLTTLKDPKSRIILIMPVIIQSLLFGYVASYNLDSVDYAVLDLSRSRYSEELLAEVDGSGIFKRVATLGSTSQIARFIDGREAGVVLVIGHDFADKITAGETAPVQVITDGRNTMTSGIAAGYISAVAAAYNSRLHGGHRLLHIDPVAWYNPNLISRWGFLASLLPMVSLTQVMILAGLSVA</sequence>
<dbReference type="AlphaFoldDB" id="A0A930B7A7"/>